<dbReference type="EMBL" id="CAUJNA010002448">
    <property type="protein sequence ID" value="CAJ1393004.1"/>
    <property type="molecule type" value="Genomic_DNA"/>
</dbReference>
<organism evidence="2 3">
    <name type="scientific">Effrenium voratum</name>
    <dbReference type="NCBI Taxonomy" id="2562239"/>
    <lineage>
        <taxon>Eukaryota</taxon>
        <taxon>Sar</taxon>
        <taxon>Alveolata</taxon>
        <taxon>Dinophyceae</taxon>
        <taxon>Suessiales</taxon>
        <taxon>Symbiodiniaceae</taxon>
        <taxon>Effrenium</taxon>
    </lineage>
</organism>
<name>A0AA36IT44_9DINO</name>
<evidence type="ECO:0000313" key="2">
    <source>
        <dbReference type="EMBL" id="CAJ1393004.1"/>
    </source>
</evidence>
<comment type="caution">
    <text evidence="2">The sequence shown here is derived from an EMBL/GenBank/DDBJ whole genome shotgun (WGS) entry which is preliminary data.</text>
</comment>
<evidence type="ECO:0000256" key="1">
    <source>
        <dbReference type="SAM" id="SignalP"/>
    </source>
</evidence>
<feature type="chain" id="PRO_5041363684" evidence="1">
    <location>
        <begin position="32"/>
        <end position="309"/>
    </location>
</feature>
<reference evidence="2" key="1">
    <citation type="submission" date="2023-08" db="EMBL/GenBank/DDBJ databases">
        <authorList>
            <person name="Chen Y."/>
            <person name="Shah S."/>
            <person name="Dougan E. K."/>
            <person name="Thang M."/>
            <person name="Chan C."/>
        </authorList>
    </citation>
    <scope>NUCLEOTIDE SEQUENCE</scope>
</reference>
<proteinExistence type="predicted"/>
<protein>
    <submittedName>
        <fullName evidence="2">Uncharacterized protein</fullName>
    </submittedName>
</protein>
<accession>A0AA36IT44</accession>
<feature type="signal peptide" evidence="1">
    <location>
        <begin position="1"/>
        <end position="31"/>
    </location>
</feature>
<keyword evidence="1" id="KW-0732">Signal</keyword>
<dbReference type="Proteomes" id="UP001178507">
    <property type="component" value="Unassembled WGS sequence"/>
</dbReference>
<sequence>MAMMRTRTKNQGMCLCLGIALALLLQPSTESLLDFQDFARGVPGLKDHVAKRHPLHAGVARRAGAAQEDDIAEAWGTRASSLNAGLLGSLLTCDRVSQHEAAVLSETVRPACFALVQAVLLQSNVPTSKFQDFFQLGLAFIERTRATVRAVCAMRVAIDMDGFPYDLPCNPEAAAEQFSRDRKSRVCLAKMTNQKGVDSIGFDGDTMTLIHSKYPESDGEQQVGQITKFMDFVKKTGVTWAKSAKCTRIRAIFATGKASIDYRLKTAMRLKAEGVDITYTIYAKTENSRNCAIPTQRIDAWIPPGLMCM</sequence>
<keyword evidence="3" id="KW-1185">Reference proteome</keyword>
<dbReference type="AlphaFoldDB" id="A0AA36IT44"/>
<evidence type="ECO:0000313" key="3">
    <source>
        <dbReference type="Proteomes" id="UP001178507"/>
    </source>
</evidence>
<gene>
    <name evidence="2" type="ORF">EVOR1521_LOCUS17958</name>
</gene>